<dbReference type="Gene3D" id="1.20.1250.20">
    <property type="entry name" value="MFS general substrate transporter like domains"/>
    <property type="match status" value="1"/>
</dbReference>
<evidence type="ECO:0000259" key="5">
    <source>
        <dbReference type="Pfam" id="PF01676"/>
    </source>
</evidence>
<feature type="domain" description="Metalloenzyme" evidence="5">
    <location>
        <begin position="128"/>
        <end position="194"/>
    </location>
</feature>
<keyword evidence="4" id="KW-0472">Membrane</keyword>
<comment type="subcellular location">
    <subcellularLocation>
        <location evidence="1">Cytoplasm</location>
    </subcellularLocation>
</comment>
<dbReference type="Pfam" id="PF01676">
    <property type="entry name" value="Metalloenzyme"/>
    <property type="match status" value="1"/>
</dbReference>
<dbReference type="GO" id="GO:0006007">
    <property type="term" value="P:glucose catabolic process"/>
    <property type="evidence" value="ECO:0007669"/>
    <property type="project" value="InterPro"/>
</dbReference>
<dbReference type="GO" id="GO:0004619">
    <property type="term" value="F:phosphoglycerate mutase activity"/>
    <property type="evidence" value="ECO:0007669"/>
    <property type="project" value="InterPro"/>
</dbReference>
<comment type="subunit">
    <text evidence="2">Monomer.</text>
</comment>
<keyword evidence="7" id="KW-1185">Reference proteome</keyword>
<name>A0A540LNS9_MALBA</name>
<dbReference type="Gene3D" id="3.40.720.10">
    <property type="entry name" value="Alkaline Phosphatase, subunit A"/>
    <property type="match status" value="1"/>
</dbReference>
<sequence>MALKVISALDTAKTQWYHFKAIIVAGMGLFTDAYDLFCISPILRLLGRVYYQKNRIFRDKIFNNNDNNFFIRTDVATALLCFSLLGTVIGQLVFLLCSTRKSRKRKMGSSGFDWKLPDHPKLPKGKVIELIVLDRWGKANTDQYNCIHVAETPVMDSLNKGAPKRWRLVRAHGIAVGLPTEDDIGNSEMGHNALDAGRIFA</sequence>
<dbReference type="Proteomes" id="UP000315295">
    <property type="component" value="Unassembled WGS sequence"/>
</dbReference>
<keyword evidence="3" id="KW-0963">Cytoplasm</keyword>
<dbReference type="EMBL" id="VIEB01000517">
    <property type="protein sequence ID" value="TQD88048.1"/>
    <property type="molecule type" value="Genomic_DNA"/>
</dbReference>
<feature type="transmembrane region" description="Helical" evidence="4">
    <location>
        <begin position="21"/>
        <end position="43"/>
    </location>
</feature>
<dbReference type="PANTHER" id="PTHR31637:SF7">
    <property type="entry name" value="2,3-BISPHOSPHOGLYCERATE-INDEPENDENT PHOSPHOGLYCERATE MUTASE 1"/>
    <property type="match status" value="1"/>
</dbReference>
<dbReference type="GO" id="GO:0030145">
    <property type="term" value="F:manganese ion binding"/>
    <property type="evidence" value="ECO:0007669"/>
    <property type="project" value="TreeGrafter"/>
</dbReference>
<keyword evidence="4" id="KW-1133">Transmembrane helix</keyword>
<dbReference type="InterPro" id="IPR017850">
    <property type="entry name" value="Alkaline_phosphatase_core_sf"/>
</dbReference>
<accession>A0A540LNS9</accession>
<dbReference type="SUPFAM" id="SSF53649">
    <property type="entry name" value="Alkaline phosphatase-like"/>
    <property type="match status" value="1"/>
</dbReference>
<dbReference type="STRING" id="106549.A0A540LNS9"/>
<evidence type="ECO:0000256" key="1">
    <source>
        <dbReference type="ARBA" id="ARBA00004496"/>
    </source>
</evidence>
<dbReference type="PANTHER" id="PTHR31637">
    <property type="entry name" value="2,3-BISPHOSPHOGLYCERATE-INDEPENDENT PHOSPHOGLYCERATE MUTASE"/>
    <property type="match status" value="1"/>
</dbReference>
<reference evidence="6 7" key="1">
    <citation type="journal article" date="2019" name="G3 (Bethesda)">
        <title>Sequencing of a Wild Apple (Malus baccata) Genome Unravels the Differences Between Cultivated and Wild Apple Species Regarding Disease Resistance and Cold Tolerance.</title>
        <authorList>
            <person name="Chen X."/>
        </authorList>
    </citation>
    <scope>NUCLEOTIDE SEQUENCE [LARGE SCALE GENOMIC DNA]</scope>
    <source>
        <strain evidence="7">cv. Shandingzi</strain>
        <tissue evidence="6">Leaves</tissue>
    </source>
</reference>
<dbReference type="InterPro" id="IPR036259">
    <property type="entry name" value="MFS_trans_sf"/>
</dbReference>
<dbReference type="SUPFAM" id="SSF103473">
    <property type="entry name" value="MFS general substrate transporter"/>
    <property type="match status" value="1"/>
</dbReference>
<dbReference type="GO" id="GO:0005737">
    <property type="term" value="C:cytoplasm"/>
    <property type="evidence" value="ECO:0007669"/>
    <property type="project" value="UniProtKB-SubCell"/>
</dbReference>
<protein>
    <recommendedName>
        <fullName evidence="5">Metalloenzyme domain-containing protein</fullName>
    </recommendedName>
</protein>
<dbReference type="InterPro" id="IPR005995">
    <property type="entry name" value="Pgm_bpd_ind"/>
</dbReference>
<keyword evidence="4" id="KW-0812">Transmembrane</keyword>
<dbReference type="InterPro" id="IPR006124">
    <property type="entry name" value="Metalloenzyme"/>
</dbReference>
<evidence type="ECO:0000313" key="6">
    <source>
        <dbReference type="EMBL" id="TQD88048.1"/>
    </source>
</evidence>
<evidence type="ECO:0000256" key="4">
    <source>
        <dbReference type="SAM" id="Phobius"/>
    </source>
</evidence>
<evidence type="ECO:0000256" key="3">
    <source>
        <dbReference type="ARBA" id="ARBA00022490"/>
    </source>
</evidence>
<proteinExistence type="predicted"/>
<dbReference type="AlphaFoldDB" id="A0A540LNS9"/>
<evidence type="ECO:0000256" key="2">
    <source>
        <dbReference type="ARBA" id="ARBA00011245"/>
    </source>
</evidence>
<gene>
    <name evidence="6" type="ORF">C1H46_026411</name>
</gene>
<feature type="transmembrane region" description="Helical" evidence="4">
    <location>
        <begin position="75"/>
        <end position="97"/>
    </location>
</feature>
<comment type="caution">
    <text evidence="6">The sequence shown here is derived from an EMBL/GenBank/DDBJ whole genome shotgun (WGS) entry which is preliminary data.</text>
</comment>
<organism evidence="6 7">
    <name type="scientific">Malus baccata</name>
    <name type="common">Siberian crab apple</name>
    <name type="synonym">Pyrus baccata</name>
    <dbReference type="NCBI Taxonomy" id="106549"/>
    <lineage>
        <taxon>Eukaryota</taxon>
        <taxon>Viridiplantae</taxon>
        <taxon>Streptophyta</taxon>
        <taxon>Embryophyta</taxon>
        <taxon>Tracheophyta</taxon>
        <taxon>Spermatophyta</taxon>
        <taxon>Magnoliopsida</taxon>
        <taxon>eudicotyledons</taxon>
        <taxon>Gunneridae</taxon>
        <taxon>Pentapetalae</taxon>
        <taxon>rosids</taxon>
        <taxon>fabids</taxon>
        <taxon>Rosales</taxon>
        <taxon>Rosaceae</taxon>
        <taxon>Amygdaloideae</taxon>
        <taxon>Maleae</taxon>
        <taxon>Malus</taxon>
    </lineage>
</organism>
<evidence type="ECO:0000313" key="7">
    <source>
        <dbReference type="Proteomes" id="UP000315295"/>
    </source>
</evidence>